<evidence type="ECO:0000256" key="6">
    <source>
        <dbReference type="PIRSR" id="PIRSR028757-1"/>
    </source>
</evidence>
<dbReference type="GO" id="GO:0008236">
    <property type="term" value="F:serine-type peptidase activity"/>
    <property type="evidence" value="ECO:0007669"/>
    <property type="project" value="UniProtKB-KW"/>
</dbReference>
<feature type="active site" description="Charge relay system" evidence="6">
    <location>
        <position position="197"/>
    </location>
</feature>
<dbReference type="InterPro" id="IPR003507">
    <property type="entry name" value="S66_fam"/>
</dbReference>
<dbReference type="InterPro" id="IPR040449">
    <property type="entry name" value="Peptidase_S66_N"/>
</dbReference>
<keyword evidence="5" id="KW-0720">Serine protease</keyword>
<feature type="domain" description="LD-carboxypeptidase C-terminal" evidence="8">
    <location>
        <begin position="166"/>
        <end position="282"/>
    </location>
</feature>
<dbReference type="InterPro" id="IPR027461">
    <property type="entry name" value="Carboxypeptidase_A_C_sf"/>
</dbReference>
<dbReference type="InterPro" id="IPR029062">
    <property type="entry name" value="Class_I_gatase-like"/>
</dbReference>
<dbReference type="GO" id="GO:0006508">
    <property type="term" value="P:proteolysis"/>
    <property type="evidence" value="ECO:0007669"/>
    <property type="project" value="UniProtKB-KW"/>
</dbReference>
<dbReference type="Gene3D" id="3.50.30.60">
    <property type="entry name" value="LD-carboxypeptidase A C-terminal domain-like"/>
    <property type="match status" value="1"/>
</dbReference>
<comment type="similarity">
    <text evidence="1">Belongs to the peptidase S66 family.</text>
</comment>
<keyword evidence="10" id="KW-1185">Reference proteome</keyword>
<keyword evidence="3" id="KW-0645">Protease</keyword>
<dbReference type="InterPro" id="IPR027478">
    <property type="entry name" value="LdcA_N"/>
</dbReference>
<dbReference type="SUPFAM" id="SSF52317">
    <property type="entry name" value="Class I glutamine amidotransferase-like"/>
    <property type="match status" value="1"/>
</dbReference>
<gene>
    <name evidence="9" type="ORF">FRX97_00280</name>
</gene>
<dbReference type="AlphaFoldDB" id="A0A5C6VKD7"/>
<proteinExistence type="inferred from homology"/>
<dbReference type="Pfam" id="PF17676">
    <property type="entry name" value="Peptidase_S66C"/>
    <property type="match status" value="1"/>
</dbReference>
<dbReference type="InterPro" id="IPR040921">
    <property type="entry name" value="Peptidase_S66C"/>
</dbReference>
<feature type="domain" description="LD-carboxypeptidase N-terminal" evidence="7">
    <location>
        <begin position="7"/>
        <end position="123"/>
    </location>
</feature>
<dbReference type="EMBL" id="VORB01000001">
    <property type="protein sequence ID" value="TXC85094.1"/>
    <property type="molecule type" value="Genomic_DNA"/>
</dbReference>
<dbReference type="SUPFAM" id="SSF141986">
    <property type="entry name" value="LD-carboxypeptidase A C-terminal domain-like"/>
    <property type="match status" value="1"/>
</dbReference>
<evidence type="ECO:0000256" key="4">
    <source>
        <dbReference type="ARBA" id="ARBA00022801"/>
    </source>
</evidence>
<sequence>MSHTPTIALVATARFAEESFCIPAIQRLNEMGCNVVLPPNFYASDNQFGGSDEIRFKNFRWAWDQTDVDAIWIVRGGYGSIRIAQEIKQLIRNKPNDKVLIGYSDVTALHGLFQRCGFYSIHGTMPVNFGTNTPESLERIVDFLKGNKLPGLSATRNQFNSPGVASGHLVGGNLSMLYSMQNTPYMPELNGAILFIEDLDEYLYHIDRMMQNLKHSGALDKIAGLVVGQLSDMNDNTVPFGKNANEIVFDYTKNLGIPVAFNFPFGHCENNLPLIHGAQVNLRVSSKESAILEYVG</sequence>
<dbReference type="OrthoDB" id="9807329at2"/>
<dbReference type="PANTHER" id="PTHR30237">
    <property type="entry name" value="MURAMOYLTETRAPEPTIDE CARBOXYPEPTIDASE"/>
    <property type="match status" value="1"/>
</dbReference>
<protein>
    <submittedName>
        <fullName evidence="9">LD-carboxypeptidase</fullName>
    </submittedName>
</protein>
<dbReference type="PANTHER" id="PTHR30237:SF2">
    <property type="entry name" value="MUREIN TETRAPEPTIDE CARBOXYPEPTIDASE"/>
    <property type="match status" value="1"/>
</dbReference>
<evidence type="ECO:0000313" key="9">
    <source>
        <dbReference type="EMBL" id="TXC85094.1"/>
    </source>
</evidence>
<evidence type="ECO:0000259" key="8">
    <source>
        <dbReference type="Pfam" id="PF17676"/>
    </source>
</evidence>
<evidence type="ECO:0000259" key="7">
    <source>
        <dbReference type="Pfam" id="PF02016"/>
    </source>
</evidence>
<dbReference type="CDD" id="cd07025">
    <property type="entry name" value="Peptidase_S66"/>
    <property type="match status" value="1"/>
</dbReference>
<dbReference type="Proteomes" id="UP000321168">
    <property type="component" value="Unassembled WGS sequence"/>
</dbReference>
<dbReference type="PIRSF" id="PIRSF028757">
    <property type="entry name" value="LD-carboxypeptidase"/>
    <property type="match status" value="1"/>
</dbReference>
<evidence type="ECO:0000313" key="10">
    <source>
        <dbReference type="Proteomes" id="UP000321168"/>
    </source>
</evidence>
<dbReference type="Pfam" id="PF02016">
    <property type="entry name" value="Peptidase_S66"/>
    <property type="match status" value="1"/>
</dbReference>
<dbReference type="RefSeq" id="WP_147012193.1">
    <property type="nucleotide sequence ID" value="NZ_VORB01000001.1"/>
</dbReference>
<feature type="active site" description="Charge relay system" evidence="6">
    <location>
        <position position="267"/>
    </location>
</feature>
<name>A0A5C6VKD7_9FLAO</name>
<dbReference type="GO" id="GO:0004180">
    <property type="term" value="F:carboxypeptidase activity"/>
    <property type="evidence" value="ECO:0007669"/>
    <property type="project" value="UniProtKB-KW"/>
</dbReference>
<evidence type="ECO:0000256" key="5">
    <source>
        <dbReference type="ARBA" id="ARBA00022825"/>
    </source>
</evidence>
<accession>A0A5C6VKD7</accession>
<comment type="caution">
    <text evidence="9">The sequence shown here is derived from an EMBL/GenBank/DDBJ whole genome shotgun (WGS) entry which is preliminary data.</text>
</comment>
<organism evidence="9 10">
    <name type="scientific">Luteibaculum oceani</name>
    <dbReference type="NCBI Taxonomy" id="1294296"/>
    <lineage>
        <taxon>Bacteria</taxon>
        <taxon>Pseudomonadati</taxon>
        <taxon>Bacteroidota</taxon>
        <taxon>Flavobacteriia</taxon>
        <taxon>Flavobacteriales</taxon>
        <taxon>Luteibaculaceae</taxon>
        <taxon>Luteibaculum</taxon>
    </lineage>
</organism>
<reference evidence="9 10" key="1">
    <citation type="submission" date="2019-08" db="EMBL/GenBank/DDBJ databases">
        <title>Genome of Luteibaculum oceani JCM 18817.</title>
        <authorList>
            <person name="Bowman J.P."/>
        </authorList>
    </citation>
    <scope>NUCLEOTIDE SEQUENCE [LARGE SCALE GENOMIC DNA]</scope>
    <source>
        <strain evidence="9 10">JCM 18817</strain>
    </source>
</reference>
<evidence type="ECO:0000256" key="2">
    <source>
        <dbReference type="ARBA" id="ARBA00022645"/>
    </source>
</evidence>
<keyword evidence="4" id="KW-0378">Hydrolase</keyword>
<evidence type="ECO:0000256" key="1">
    <source>
        <dbReference type="ARBA" id="ARBA00010233"/>
    </source>
</evidence>
<evidence type="ECO:0000256" key="3">
    <source>
        <dbReference type="ARBA" id="ARBA00022670"/>
    </source>
</evidence>
<feature type="active site" description="Nucleophile" evidence="6">
    <location>
        <position position="104"/>
    </location>
</feature>
<dbReference type="Gene3D" id="3.40.50.10740">
    <property type="entry name" value="Class I glutamine amidotransferase-like"/>
    <property type="match status" value="1"/>
</dbReference>
<keyword evidence="2 9" id="KW-0121">Carboxypeptidase</keyword>